<evidence type="ECO:0000259" key="2">
    <source>
        <dbReference type="Pfam" id="PF13340"/>
    </source>
</evidence>
<evidence type="ECO:0000256" key="1">
    <source>
        <dbReference type="SAM" id="MobiDB-lite"/>
    </source>
</evidence>
<dbReference type="InterPro" id="IPR025161">
    <property type="entry name" value="IS402-like_dom"/>
</dbReference>
<keyword evidence="4" id="KW-1185">Reference proteome</keyword>
<feature type="compositionally biased region" description="Low complexity" evidence="1">
    <location>
        <begin position="1"/>
        <end position="11"/>
    </location>
</feature>
<dbReference type="RefSeq" id="WP_202835507.1">
    <property type="nucleotide sequence ID" value="NZ_JAETWB010000058.1"/>
</dbReference>
<dbReference type="EMBL" id="JAETWB010000058">
    <property type="protein sequence ID" value="MBL6082296.1"/>
    <property type="molecule type" value="Genomic_DNA"/>
</dbReference>
<evidence type="ECO:0000313" key="4">
    <source>
        <dbReference type="Proteomes" id="UP000660885"/>
    </source>
</evidence>
<organism evidence="3 4">
    <name type="scientific">Belnapia arida</name>
    <dbReference type="NCBI Taxonomy" id="2804533"/>
    <lineage>
        <taxon>Bacteria</taxon>
        <taxon>Pseudomonadati</taxon>
        <taxon>Pseudomonadota</taxon>
        <taxon>Alphaproteobacteria</taxon>
        <taxon>Acetobacterales</taxon>
        <taxon>Roseomonadaceae</taxon>
        <taxon>Belnapia</taxon>
    </lineage>
</organism>
<evidence type="ECO:0000313" key="3">
    <source>
        <dbReference type="EMBL" id="MBL6082296.1"/>
    </source>
</evidence>
<sequence>SCSPSRSSSGSNPYLRTDHFKGGGSAGAGQTDRSRRQGKDNRPSLEAMLWRVRTGAPWRDLPSAFSKWNSGFQRFRCRVKGNVFERVLTCLSGDRTLNMS</sequence>
<protein>
    <submittedName>
        <fullName evidence="3">Transposase</fullName>
    </submittedName>
</protein>
<dbReference type="Proteomes" id="UP000660885">
    <property type="component" value="Unassembled WGS sequence"/>
</dbReference>
<proteinExistence type="predicted"/>
<name>A0ABS1UC83_9PROT</name>
<gene>
    <name evidence="3" type="ORF">JMJ56_30435</name>
</gene>
<feature type="compositionally biased region" description="Basic and acidic residues" evidence="1">
    <location>
        <begin position="32"/>
        <end position="43"/>
    </location>
</feature>
<dbReference type="PANTHER" id="PTHR46637">
    <property type="entry name" value="TIS1421-TRANSPOSASE PROTEIN A"/>
    <property type="match status" value="1"/>
</dbReference>
<comment type="caution">
    <text evidence="3">The sequence shown here is derived from an EMBL/GenBank/DDBJ whole genome shotgun (WGS) entry which is preliminary data.</text>
</comment>
<dbReference type="PANTHER" id="PTHR46637:SF1">
    <property type="entry name" value="BLL5188 PROTEIN"/>
    <property type="match status" value="1"/>
</dbReference>
<reference evidence="3 4" key="1">
    <citation type="submission" date="2021-01" db="EMBL/GenBank/DDBJ databases">
        <title>Belnapia mucosa sp. nov. and Belnapia arida sp. nov., isolated from the Tabernas Desert (Almeria, Spain).</title>
        <authorList>
            <person name="Molina-Menor E."/>
            <person name="Vidal-Verdu A."/>
            <person name="Calonge A."/>
            <person name="Satari L."/>
            <person name="Pereto J."/>
            <person name="Porcar M."/>
        </authorList>
    </citation>
    <scope>NUCLEOTIDE SEQUENCE [LARGE SCALE GENOMIC DNA]</scope>
    <source>
        <strain evidence="3 4">T18</strain>
    </source>
</reference>
<feature type="region of interest" description="Disordered" evidence="1">
    <location>
        <begin position="1"/>
        <end position="44"/>
    </location>
</feature>
<feature type="non-terminal residue" evidence="3">
    <location>
        <position position="1"/>
    </location>
</feature>
<dbReference type="InterPro" id="IPR052909">
    <property type="entry name" value="Transposase_6_like"/>
</dbReference>
<accession>A0ABS1UC83</accession>
<feature type="domain" description="Insertion element IS402-like" evidence="2">
    <location>
        <begin position="33"/>
        <end position="87"/>
    </location>
</feature>
<dbReference type="Pfam" id="PF13340">
    <property type="entry name" value="DUF4096"/>
    <property type="match status" value="1"/>
</dbReference>